<dbReference type="Pfam" id="PF12800">
    <property type="entry name" value="Fer4_4"/>
    <property type="match status" value="1"/>
</dbReference>
<sequence>MSLNKKVGFVFRQENCVGCGACTVACQIHNELPENHRFRKVDRYEVKRDDGAIDVWLSHACMHCENPACLMVCPAKAYHVRDDGIVVLDREKCTGCGLCASACPYAAVSIREDDGKADKCNMCVELLDRGMKPACVSGCPVECLDVGDLQEVLKRPSASKEGIGYGDCITKPNLVIIKERA</sequence>
<feature type="domain" description="4Fe-4S ferredoxin-type" evidence="5">
    <location>
        <begin position="51"/>
        <end position="83"/>
    </location>
</feature>
<evidence type="ECO:0000259" key="5">
    <source>
        <dbReference type="PROSITE" id="PS51379"/>
    </source>
</evidence>
<dbReference type="CDD" id="cd16371">
    <property type="entry name" value="DMSOR_beta_like"/>
    <property type="match status" value="1"/>
</dbReference>
<comment type="caution">
    <text evidence="7">The sequence shown here is derived from an EMBL/GenBank/DDBJ whole genome shotgun (WGS) entry which is preliminary data.</text>
</comment>
<keyword evidence="1" id="KW-0004">4Fe-4S</keyword>
<evidence type="ECO:0000313" key="8">
    <source>
        <dbReference type="Proteomes" id="UP000095230"/>
    </source>
</evidence>
<keyword evidence="2" id="KW-0479">Metal-binding</keyword>
<dbReference type="AlphaFoldDB" id="A0A1E5IU04"/>
<dbReference type="Proteomes" id="UP000095230">
    <property type="component" value="Unassembled WGS sequence"/>
</dbReference>
<dbReference type="Proteomes" id="UP000773469">
    <property type="component" value="Unassembled WGS sequence"/>
</dbReference>
<reference evidence="7 8" key="1">
    <citation type="submission" date="2016-07" db="EMBL/GenBank/DDBJ databases">
        <title>Whole-genome of two Shewanella species isolated from a digestive organ of sea cucumber Apostichopus japonicus Selenka 1867.</title>
        <authorList>
            <person name="Hong H.-H."/>
            <person name="Choi H."/>
            <person name="Cheon S."/>
            <person name="Oh J.-S."/>
            <person name="Lee H.-G."/>
            <person name="Park C."/>
        </authorList>
    </citation>
    <scope>NUCLEOTIDE SEQUENCE [LARGE SCALE GENOMIC DNA]</scope>
    <source>
        <strain evidence="7 8">CSB03KR</strain>
    </source>
</reference>
<evidence type="ECO:0000256" key="1">
    <source>
        <dbReference type="ARBA" id="ARBA00022485"/>
    </source>
</evidence>
<dbReference type="OrthoDB" id="9779457at2"/>
<feature type="domain" description="4Fe-4S ferredoxin-type" evidence="5">
    <location>
        <begin position="84"/>
        <end position="113"/>
    </location>
</feature>
<dbReference type="PROSITE" id="PS00198">
    <property type="entry name" value="4FE4S_FER_1"/>
    <property type="match status" value="1"/>
</dbReference>
<dbReference type="GO" id="GO:0046872">
    <property type="term" value="F:metal ion binding"/>
    <property type="evidence" value="ECO:0007669"/>
    <property type="project" value="UniProtKB-KW"/>
</dbReference>
<evidence type="ECO:0000313" key="9">
    <source>
        <dbReference type="Proteomes" id="UP000773469"/>
    </source>
</evidence>
<reference evidence="6 9" key="2">
    <citation type="submission" date="2021-05" db="EMBL/GenBank/DDBJ databases">
        <title>Molecular characterization for Shewanella algae harboring chromosomal blaOXA-55-like strains isolated from clinical and environment sample.</title>
        <authorList>
            <person name="Ohama Y."/>
            <person name="Aoki K."/>
            <person name="Harada S."/>
            <person name="Moriya K."/>
            <person name="Ishii Y."/>
            <person name="Tateda K."/>
        </authorList>
    </citation>
    <scope>NUCLEOTIDE SEQUENCE [LARGE SCALE GENOMIC DNA]</scope>
    <source>
        <strain evidence="6 9">MBTL60-118</strain>
    </source>
</reference>
<organism evidence="7 8">
    <name type="scientific">Shewanella colwelliana</name>
    <name type="common">Alteromonas colwelliana</name>
    <dbReference type="NCBI Taxonomy" id="23"/>
    <lineage>
        <taxon>Bacteria</taxon>
        <taxon>Pseudomonadati</taxon>
        <taxon>Pseudomonadota</taxon>
        <taxon>Gammaproteobacteria</taxon>
        <taxon>Alteromonadales</taxon>
        <taxon>Shewanellaceae</taxon>
        <taxon>Shewanella</taxon>
    </lineage>
</organism>
<accession>A0A1E5IU04</accession>
<evidence type="ECO:0000313" key="7">
    <source>
        <dbReference type="EMBL" id="OEG74049.1"/>
    </source>
</evidence>
<proteinExistence type="predicted"/>
<name>A0A1E5IU04_SHECO</name>
<protein>
    <submittedName>
        <fullName evidence="7">Oxidoreductase</fullName>
    </submittedName>
</protein>
<dbReference type="STRING" id="23.BEL05_20450"/>
<keyword evidence="3" id="KW-0408">Iron</keyword>
<dbReference type="PROSITE" id="PS51379">
    <property type="entry name" value="4FE4S_FER_2"/>
    <property type="match status" value="3"/>
</dbReference>
<dbReference type="SUPFAM" id="SSF54862">
    <property type="entry name" value="4Fe-4S ferredoxins"/>
    <property type="match status" value="1"/>
</dbReference>
<evidence type="ECO:0000313" key="6">
    <source>
        <dbReference type="EMBL" id="GIU45780.1"/>
    </source>
</evidence>
<dbReference type="EMBL" id="MCBT01000027">
    <property type="protein sequence ID" value="OEG74049.1"/>
    <property type="molecule type" value="Genomic_DNA"/>
</dbReference>
<keyword evidence="9" id="KW-1185">Reference proteome</keyword>
<dbReference type="InterPro" id="IPR017896">
    <property type="entry name" value="4Fe4S_Fe-S-bd"/>
</dbReference>
<keyword evidence="4" id="KW-0411">Iron-sulfur</keyword>
<evidence type="ECO:0000256" key="2">
    <source>
        <dbReference type="ARBA" id="ARBA00022723"/>
    </source>
</evidence>
<dbReference type="InterPro" id="IPR050954">
    <property type="entry name" value="ET_IronSulfur_Cluster-Binding"/>
</dbReference>
<dbReference type="InterPro" id="IPR017900">
    <property type="entry name" value="4Fe4S_Fe_S_CS"/>
</dbReference>
<feature type="domain" description="4Fe-4S ferredoxin-type" evidence="5">
    <location>
        <begin position="7"/>
        <end position="37"/>
    </location>
</feature>
<dbReference type="GO" id="GO:0051539">
    <property type="term" value="F:4 iron, 4 sulfur cluster binding"/>
    <property type="evidence" value="ECO:0007669"/>
    <property type="project" value="UniProtKB-KW"/>
</dbReference>
<dbReference type="Pfam" id="PF13247">
    <property type="entry name" value="Fer4_11"/>
    <property type="match status" value="1"/>
</dbReference>
<evidence type="ECO:0000256" key="3">
    <source>
        <dbReference type="ARBA" id="ARBA00023004"/>
    </source>
</evidence>
<gene>
    <name evidence="7" type="ORF">BEL05_20450</name>
    <name evidence="6" type="ORF">TUM3794_36860</name>
</gene>
<dbReference type="EMBL" id="BPEU01000035">
    <property type="protein sequence ID" value="GIU45780.1"/>
    <property type="molecule type" value="Genomic_DNA"/>
</dbReference>
<dbReference type="Gene3D" id="3.30.70.20">
    <property type="match status" value="2"/>
</dbReference>
<evidence type="ECO:0000256" key="4">
    <source>
        <dbReference type="ARBA" id="ARBA00023014"/>
    </source>
</evidence>
<dbReference type="RefSeq" id="WP_028764602.1">
    <property type="nucleotide sequence ID" value="NZ_BPEU01000035.1"/>
</dbReference>
<dbReference type="PANTHER" id="PTHR43177">
    <property type="entry name" value="PROTEIN NRFC"/>
    <property type="match status" value="1"/>
</dbReference>
<dbReference type="PANTHER" id="PTHR43177:SF3">
    <property type="entry name" value="PROTEIN NRFC HOMOLOG"/>
    <property type="match status" value="1"/>
</dbReference>